<evidence type="ECO:0000313" key="2">
    <source>
        <dbReference type="Proteomes" id="UP000054321"/>
    </source>
</evidence>
<evidence type="ECO:0000313" key="1">
    <source>
        <dbReference type="EMBL" id="KIM92700.1"/>
    </source>
</evidence>
<proteinExistence type="predicted"/>
<accession>A0A0C3G921</accession>
<dbReference type="AlphaFoldDB" id="A0A0C3G921"/>
<evidence type="ECO:0008006" key="3">
    <source>
        <dbReference type="Google" id="ProtNLM"/>
    </source>
</evidence>
<sequence length="323" mass="36419">MAVYSVRRERLRTCLSMTNRVPLQEFYKTTFITEALKSEHLLRLVLSVSALHLTEQHRETLITTDGHEKAAVVSKVKEYLTAADVHHSVALGSFRKRLANITAEDSHAIFGCAVLIAMASVARSCGSSWSFHLAERQKADENILEYLVLLRGIKSVLTETQEWVQAGPMSPIIWQPGNTGKDNKCITAYLDKLSAAFVESAEPKVAAICIDAIKLLRQSFARMESGCEPSIVSFWPVLVHEDYMELLRSSQPEALIVLGSYCVFLQSQKWCWWVKGWPAKTLKTIDGMVGDELRPWLRWCVELLHPRDSKQETGRVSFISRGP</sequence>
<dbReference type="OrthoDB" id="4937900at2759"/>
<protein>
    <recommendedName>
        <fullName evidence="3">C6 transcription factor</fullName>
    </recommendedName>
</protein>
<dbReference type="InParanoid" id="A0A0C3G921"/>
<dbReference type="PANTHER" id="PTHR47784">
    <property type="entry name" value="STEROL UPTAKE CONTROL PROTEIN 2"/>
    <property type="match status" value="1"/>
</dbReference>
<name>A0A0C3G921_OIDMZ</name>
<gene>
    <name evidence="1" type="ORF">OIDMADRAFT_150002</name>
</gene>
<dbReference type="PANTHER" id="PTHR47784:SF5">
    <property type="entry name" value="STEROL UPTAKE CONTROL PROTEIN 2"/>
    <property type="match status" value="1"/>
</dbReference>
<reference evidence="1 2" key="1">
    <citation type="submission" date="2014-04" db="EMBL/GenBank/DDBJ databases">
        <authorList>
            <consortium name="DOE Joint Genome Institute"/>
            <person name="Kuo A."/>
            <person name="Martino E."/>
            <person name="Perotto S."/>
            <person name="Kohler A."/>
            <person name="Nagy L.G."/>
            <person name="Floudas D."/>
            <person name="Copeland A."/>
            <person name="Barry K.W."/>
            <person name="Cichocki N."/>
            <person name="Veneault-Fourrey C."/>
            <person name="LaButti K."/>
            <person name="Lindquist E.A."/>
            <person name="Lipzen A."/>
            <person name="Lundell T."/>
            <person name="Morin E."/>
            <person name="Murat C."/>
            <person name="Sun H."/>
            <person name="Tunlid A."/>
            <person name="Henrissat B."/>
            <person name="Grigoriev I.V."/>
            <person name="Hibbett D.S."/>
            <person name="Martin F."/>
            <person name="Nordberg H.P."/>
            <person name="Cantor M.N."/>
            <person name="Hua S.X."/>
        </authorList>
    </citation>
    <scope>NUCLEOTIDE SEQUENCE [LARGE SCALE GENOMIC DNA]</scope>
    <source>
        <strain evidence="1 2">Zn</strain>
    </source>
</reference>
<dbReference type="EMBL" id="KN832909">
    <property type="protein sequence ID" value="KIM92700.1"/>
    <property type="molecule type" value="Genomic_DNA"/>
</dbReference>
<dbReference type="InterPro" id="IPR021858">
    <property type="entry name" value="Fun_TF"/>
</dbReference>
<dbReference type="HOGENOM" id="CLU_024934_0_3_1"/>
<dbReference type="STRING" id="913774.A0A0C3G921"/>
<dbReference type="GO" id="GO:0001228">
    <property type="term" value="F:DNA-binding transcription activator activity, RNA polymerase II-specific"/>
    <property type="evidence" value="ECO:0007669"/>
    <property type="project" value="TreeGrafter"/>
</dbReference>
<dbReference type="InterPro" id="IPR053157">
    <property type="entry name" value="Sterol_Uptake_Regulator"/>
</dbReference>
<organism evidence="1 2">
    <name type="scientific">Oidiodendron maius (strain Zn)</name>
    <dbReference type="NCBI Taxonomy" id="913774"/>
    <lineage>
        <taxon>Eukaryota</taxon>
        <taxon>Fungi</taxon>
        <taxon>Dikarya</taxon>
        <taxon>Ascomycota</taxon>
        <taxon>Pezizomycotina</taxon>
        <taxon>Leotiomycetes</taxon>
        <taxon>Leotiomycetes incertae sedis</taxon>
        <taxon>Myxotrichaceae</taxon>
        <taxon>Oidiodendron</taxon>
    </lineage>
</organism>
<keyword evidence="2" id="KW-1185">Reference proteome</keyword>
<dbReference type="Pfam" id="PF11951">
    <property type="entry name" value="Fungal_trans_2"/>
    <property type="match status" value="1"/>
</dbReference>
<dbReference type="Proteomes" id="UP000054321">
    <property type="component" value="Unassembled WGS sequence"/>
</dbReference>
<reference evidence="2" key="2">
    <citation type="submission" date="2015-01" db="EMBL/GenBank/DDBJ databases">
        <title>Evolutionary Origins and Diversification of the Mycorrhizal Mutualists.</title>
        <authorList>
            <consortium name="DOE Joint Genome Institute"/>
            <consortium name="Mycorrhizal Genomics Consortium"/>
            <person name="Kohler A."/>
            <person name="Kuo A."/>
            <person name="Nagy L.G."/>
            <person name="Floudas D."/>
            <person name="Copeland A."/>
            <person name="Barry K.W."/>
            <person name="Cichocki N."/>
            <person name="Veneault-Fourrey C."/>
            <person name="LaButti K."/>
            <person name="Lindquist E.A."/>
            <person name="Lipzen A."/>
            <person name="Lundell T."/>
            <person name="Morin E."/>
            <person name="Murat C."/>
            <person name="Riley R."/>
            <person name="Ohm R."/>
            <person name="Sun H."/>
            <person name="Tunlid A."/>
            <person name="Henrissat B."/>
            <person name="Grigoriev I.V."/>
            <person name="Hibbett D.S."/>
            <person name="Martin F."/>
        </authorList>
    </citation>
    <scope>NUCLEOTIDE SEQUENCE [LARGE SCALE GENOMIC DNA]</scope>
    <source>
        <strain evidence="2">Zn</strain>
    </source>
</reference>